<evidence type="ECO:0000256" key="1">
    <source>
        <dbReference type="SAM" id="MobiDB-lite"/>
    </source>
</evidence>
<reference evidence="3 4" key="1">
    <citation type="submission" date="2015-12" db="EMBL/GenBank/DDBJ databases">
        <title>The genome of Folsomia candida.</title>
        <authorList>
            <person name="Faddeeva A."/>
            <person name="Derks M.F."/>
            <person name="Anvar Y."/>
            <person name="Smit S."/>
            <person name="Van Straalen N."/>
            <person name="Roelofs D."/>
        </authorList>
    </citation>
    <scope>NUCLEOTIDE SEQUENCE [LARGE SCALE GENOMIC DNA]</scope>
    <source>
        <strain evidence="3 4">VU population</strain>
        <tissue evidence="3">Whole body</tissue>
    </source>
</reference>
<organism evidence="3 4">
    <name type="scientific">Folsomia candida</name>
    <name type="common">Springtail</name>
    <dbReference type="NCBI Taxonomy" id="158441"/>
    <lineage>
        <taxon>Eukaryota</taxon>
        <taxon>Metazoa</taxon>
        <taxon>Ecdysozoa</taxon>
        <taxon>Arthropoda</taxon>
        <taxon>Hexapoda</taxon>
        <taxon>Collembola</taxon>
        <taxon>Entomobryomorpha</taxon>
        <taxon>Isotomoidea</taxon>
        <taxon>Isotomidae</taxon>
        <taxon>Proisotominae</taxon>
        <taxon>Folsomia</taxon>
    </lineage>
</organism>
<feature type="region of interest" description="Disordered" evidence="1">
    <location>
        <begin position="141"/>
        <end position="166"/>
    </location>
</feature>
<dbReference type="OrthoDB" id="18193at2759"/>
<gene>
    <name evidence="3" type="ORF">Fcan01_08066</name>
</gene>
<feature type="region of interest" description="Disordered" evidence="1">
    <location>
        <begin position="75"/>
        <end position="102"/>
    </location>
</feature>
<keyword evidence="3" id="KW-0269">Exonuclease</keyword>
<dbReference type="GO" id="GO:0003676">
    <property type="term" value="F:nucleic acid binding"/>
    <property type="evidence" value="ECO:0007669"/>
    <property type="project" value="InterPro"/>
</dbReference>
<feature type="region of interest" description="Disordered" evidence="1">
    <location>
        <begin position="1"/>
        <end position="24"/>
    </location>
</feature>
<dbReference type="SMART" id="SM00474">
    <property type="entry name" value="35EXOc"/>
    <property type="match status" value="1"/>
</dbReference>
<feature type="compositionally biased region" description="Polar residues" evidence="1">
    <location>
        <begin position="141"/>
        <end position="155"/>
    </location>
</feature>
<evidence type="ECO:0000313" key="4">
    <source>
        <dbReference type="Proteomes" id="UP000198287"/>
    </source>
</evidence>
<dbReference type="InterPro" id="IPR036397">
    <property type="entry name" value="RNaseH_sf"/>
</dbReference>
<dbReference type="GO" id="GO:0006139">
    <property type="term" value="P:nucleobase-containing compound metabolic process"/>
    <property type="evidence" value="ECO:0007669"/>
    <property type="project" value="InterPro"/>
</dbReference>
<keyword evidence="4" id="KW-1185">Reference proteome</keyword>
<dbReference type="InterPro" id="IPR002562">
    <property type="entry name" value="3'-5'_exonuclease_dom"/>
</dbReference>
<dbReference type="Proteomes" id="UP000198287">
    <property type="component" value="Unassembled WGS sequence"/>
</dbReference>
<dbReference type="Gene3D" id="3.30.420.10">
    <property type="entry name" value="Ribonuclease H-like superfamily/Ribonuclease H"/>
    <property type="match status" value="1"/>
</dbReference>
<dbReference type="InterPro" id="IPR002782">
    <property type="entry name" value="Mut7-C_RNAse_dom"/>
</dbReference>
<accession>A0A226EJN4</accession>
<dbReference type="InterPro" id="IPR012337">
    <property type="entry name" value="RNaseH-like_sf"/>
</dbReference>
<dbReference type="STRING" id="158441.A0A226EJN4"/>
<dbReference type="InterPro" id="IPR052408">
    <property type="entry name" value="Exonuclease_MUT-7-like"/>
</dbReference>
<dbReference type="Pfam" id="PF01612">
    <property type="entry name" value="DNA_pol_A_exo1"/>
    <property type="match status" value="1"/>
</dbReference>
<dbReference type="PANTHER" id="PTHR47765:SF2">
    <property type="entry name" value="EXONUCLEASE MUT-7 HOMOLOG"/>
    <property type="match status" value="1"/>
</dbReference>
<keyword evidence="3" id="KW-0378">Hydrolase</keyword>
<feature type="domain" description="3'-5' exonuclease" evidence="2">
    <location>
        <begin position="586"/>
        <end position="790"/>
    </location>
</feature>
<proteinExistence type="predicted"/>
<keyword evidence="3" id="KW-0540">Nuclease</keyword>
<dbReference type="SUPFAM" id="SSF53098">
    <property type="entry name" value="Ribonuclease H-like"/>
    <property type="match status" value="1"/>
</dbReference>
<feature type="region of interest" description="Disordered" evidence="1">
    <location>
        <begin position="538"/>
        <end position="575"/>
    </location>
</feature>
<protein>
    <submittedName>
        <fullName evidence="3">Exonuclease mut-7</fullName>
    </submittedName>
</protein>
<dbReference type="GO" id="GO:0008408">
    <property type="term" value="F:3'-5' exonuclease activity"/>
    <property type="evidence" value="ECO:0007669"/>
    <property type="project" value="InterPro"/>
</dbReference>
<comment type="caution">
    <text evidence="3">The sequence shown here is derived from an EMBL/GenBank/DDBJ whole genome shotgun (WGS) entry which is preliminary data.</text>
</comment>
<feature type="compositionally biased region" description="Polar residues" evidence="1">
    <location>
        <begin position="538"/>
        <end position="551"/>
    </location>
</feature>
<evidence type="ECO:0000259" key="2">
    <source>
        <dbReference type="SMART" id="SM00474"/>
    </source>
</evidence>
<dbReference type="Pfam" id="PF01927">
    <property type="entry name" value="Mut7-C"/>
    <property type="match status" value="1"/>
</dbReference>
<dbReference type="PANTHER" id="PTHR47765">
    <property type="entry name" value="3'-5' EXONUCLEASE DOMAIN-CONTAINING PROTEIN"/>
    <property type="match status" value="1"/>
</dbReference>
<sequence>MTTYRAAGASDSDDSDDDFDSHSPLRKKLRSCESSFFIPDSEFDMANPPMTSVRRYGIGRGILRQDVRDFDDAEMQNSNRHPNIGHGYSMAGQSSMEDKQAETSPLTIGVAINTQFDTDKCPQNYPKRKTTVKSMYQYQSERNNATSGKDSQSVSRRLAQNIPDSKNECPPGMKTDYFLMHSLSKSEQMEFIPHIDPIMAGISFSHIRSAWNSNKSISQECKNAYVKSTNPLCLGLFLMMRSFDFVHSYKPEKILCCEVICELKTYLSGTTSWESQLTKDTQKLAFHLVLTYRKMDLKNLIVEVFKLKEIQDELFEEIKLLSKRGLFKQALWGSLALELFSFDIHDFLMAMILQDQFNYVEEYFNHKGARQLLLSVIGFIDQIASNRNIGNWWSTYARKYNIPATKVQAKFTSRTLAKLVERFANKYNIAPAAFPNITKGQRFAEMRHLFYKKFTEASSDMSDENFQEVVATLINDDFDLTKEAMHLMNVHAGVEFGVGFAKTHNIPEDWLPSDVQRWLKNGPQMTIIDEDWEVETSSSTQSIFRTPTQHTDSSRIAGPSNDENQHTADTISTNNTSNLNYSIPSQIHIKIVSCLDDFNLFMQHIKQELASKNPVLVGVDSEWHPCRSTTAAVLQLAFERQIFLIDLFTLRTTIQVTSTPNPFETMLSDFFACEKIIKLGYDINNDFKMLSPVSEHWCNLKSMSKGILDLKTLQMDILRRRSNFFPFSNARSTDRGLSELVQICLAKSLNKGEQFSNWERRPLRQSQISYAATDAYCLLEIFNVITEGDKITPIGLNDFIKATQTQTLDAQKCRKLRAPIEIIHSVFSNKMQNWSRAWSTDANESTNNPATRTVETVEIVCDTMLEGLGKLLRSFGLKTFIKERNSVDALYPSRLSKSTGTVVITRGKNQYNDLLSVLSTDQVTYVNSNLYTDQIIEVLDYFKIAIHPSDCHRICFFCNNNVFIKASKEFIHKLVQRRGYKKSKMLTDDALSSVVHRPPLEMIICVDDALRRWCLRPEKDIVIKGSENRMTPIAFTPSGKQIEINRINPHLLDSYIDEFLYICDSCGLCYWSSKQIEEMMLNDKSQAQMKPSSETLVRND</sequence>
<evidence type="ECO:0000313" key="3">
    <source>
        <dbReference type="EMBL" id="OXA57500.1"/>
    </source>
</evidence>
<dbReference type="AlphaFoldDB" id="A0A226EJN4"/>
<dbReference type="EMBL" id="LNIX01000003">
    <property type="protein sequence ID" value="OXA57500.1"/>
    <property type="molecule type" value="Genomic_DNA"/>
</dbReference>
<name>A0A226EJN4_FOLCA</name>